<protein>
    <recommendedName>
        <fullName evidence="4">Secreted protein</fullName>
    </recommendedName>
</protein>
<dbReference type="GeneID" id="85385825"/>
<name>A0AAD8XJJ3_GLOAC</name>
<dbReference type="RefSeq" id="XP_060366760.1">
    <property type="nucleotide sequence ID" value="XM_060501926.1"/>
</dbReference>
<feature type="chain" id="PRO_5042087894" description="Secreted protein" evidence="1">
    <location>
        <begin position="20"/>
        <end position="95"/>
    </location>
</feature>
<reference evidence="2" key="1">
    <citation type="submission" date="2021-12" db="EMBL/GenBank/DDBJ databases">
        <title>Comparative genomics, transcriptomics and evolutionary studies reveal genomic signatures of adaptation to plant cell wall in hemibiotrophic fungi.</title>
        <authorList>
            <consortium name="DOE Joint Genome Institute"/>
            <person name="Baroncelli R."/>
            <person name="Diaz J.F."/>
            <person name="Benocci T."/>
            <person name="Peng M."/>
            <person name="Battaglia E."/>
            <person name="Haridas S."/>
            <person name="Andreopoulos W."/>
            <person name="Labutti K."/>
            <person name="Pangilinan J."/>
            <person name="Floch G.L."/>
            <person name="Makela M.R."/>
            <person name="Henrissat B."/>
            <person name="Grigoriev I.V."/>
            <person name="Crouch J.A."/>
            <person name="De Vries R.P."/>
            <person name="Sukno S.A."/>
            <person name="Thon M.R."/>
        </authorList>
    </citation>
    <scope>NUCLEOTIDE SEQUENCE</scope>
    <source>
        <strain evidence="2">CBS 112980</strain>
    </source>
</reference>
<sequence>MRHWKLQSILSFCPSLSLSLSTPHPLTLSLSTPAALLIYVGLWWQLFPIHEAGMDLIRHYVIVPDCVQRRPPYAFPGPGPGLAPSFPSVRTDLPN</sequence>
<evidence type="ECO:0000313" key="3">
    <source>
        <dbReference type="Proteomes" id="UP001244207"/>
    </source>
</evidence>
<proteinExistence type="predicted"/>
<dbReference type="AlphaFoldDB" id="A0AAD8XJJ3"/>
<keyword evidence="3" id="KW-1185">Reference proteome</keyword>
<accession>A0AAD8XJJ3</accession>
<dbReference type="EMBL" id="JAHMHS010000030">
    <property type="protein sequence ID" value="KAK1726705.1"/>
    <property type="molecule type" value="Genomic_DNA"/>
</dbReference>
<dbReference type="Proteomes" id="UP001244207">
    <property type="component" value="Unassembled WGS sequence"/>
</dbReference>
<evidence type="ECO:0000256" key="1">
    <source>
        <dbReference type="SAM" id="SignalP"/>
    </source>
</evidence>
<gene>
    <name evidence="2" type="ORF">BDZ83DRAFT_251227</name>
</gene>
<feature type="signal peptide" evidence="1">
    <location>
        <begin position="1"/>
        <end position="19"/>
    </location>
</feature>
<evidence type="ECO:0008006" key="4">
    <source>
        <dbReference type="Google" id="ProtNLM"/>
    </source>
</evidence>
<keyword evidence="1" id="KW-0732">Signal</keyword>
<comment type="caution">
    <text evidence="2">The sequence shown here is derived from an EMBL/GenBank/DDBJ whole genome shotgun (WGS) entry which is preliminary data.</text>
</comment>
<organism evidence="2 3">
    <name type="scientific">Glomerella acutata</name>
    <name type="common">Colletotrichum acutatum</name>
    <dbReference type="NCBI Taxonomy" id="27357"/>
    <lineage>
        <taxon>Eukaryota</taxon>
        <taxon>Fungi</taxon>
        <taxon>Dikarya</taxon>
        <taxon>Ascomycota</taxon>
        <taxon>Pezizomycotina</taxon>
        <taxon>Sordariomycetes</taxon>
        <taxon>Hypocreomycetidae</taxon>
        <taxon>Glomerellales</taxon>
        <taxon>Glomerellaceae</taxon>
        <taxon>Colletotrichum</taxon>
        <taxon>Colletotrichum acutatum species complex</taxon>
    </lineage>
</organism>
<evidence type="ECO:0000313" key="2">
    <source>
        <dbReference type="EMBL" id="KAK1726705.1"/>
    </source>
</evidence>